<gene>
    <name evidence="12" type="ORF">MNBD_UNCLBAC01-1297</name>
</gene>
<evidence type="ECO:0000313" key="12">
    <source>
        <dbReference type="EMBL" id="VAX36793.1"/>
    </source>
</evidence>
<keyword evidence="12" id="KW-0012">Acyltransferase</keyword>
<name>A0A3B1DJ52_9ZZZZ</name>
<sequence>MKMYFDKELGDLGQKDLKRILRPQEGSQGRTIFIEGKEVLNFCSNNYLGLASDKRLCDAAKAVMEEQGFGAGASRLVCGNMPAHQQLEHAIANFKGAEACLLFSSGYMANVGIISSLFGRGDIIFSDKFNHASIIDGILLSRAVFKRYPHRNMGVLEKMLKASKGHQRKVIITDSVFSMDGDIAPLDQIVALAQEYDCLVMIDEAHALGMMGKKGKGLAEHFNVEDKIDIQMGTLSKAAGSFGAYCCGSKALIEILINKARSFIYTTGLPPSVAAASQKAIEIIRQEDHLRTQLWEKTCYVQAALKQMGFNTMDSQTPIIPILVGEAKTSVQFSKRLLEEGFFISAIRPPTVPRDTARLRLTIMVMHTQEDLDYLLGKFQKIGKELCLI</sequence>
<dbReference type="GO" id="GO:0009102">
    <property type="term" value="P:biotin biosynthetic process"/>
    <property type="evidence" value="ECO:0007669"/>
    <property type="project" value="UniProtKB-UniPathway"/>
</dbReference>
<dbReference type="UniPathway" id="UPA00078"/>
<organism evidence="12">
    <name type="scientific">hydrothermal vent metagenome</name>
    <dbReference type="NCBI Taxonomy" id="652676"/>
    <lineage>
        <taxon>unclassified sequences</taxon>
        <taxon>metagenomes</taxon>
        <taxon>ecological metagenomes</taxon>
    </lineage>
</organism>
<dbReference type="NCBIfam" id="TIGR00858">
    <property type="entry name" value="bioF"/>
    <property type="match status" value="1"/>
</dbReference>
<dbReference type="EMBL" id="UOGJ01000110">
    <property type="protein sequence ID" value="VAX36793.1"/>
    <property type="molecule type" value="Genomic_DNA"/>
</dbReference>
<reference evidence="12" key="1">
    <citation type="submission" date="2018-06" db="EMBL/GenBank/DDBJ databases">
        <authorList>
            <person name="Zhirakovskaya E."/>
        </authorList>
    </citation>
    <scope>NUCLEOTIDE SEQUENCE</scope>
</reference>
<comment type="cofactor">
    <cofactor evidence="1">
        <name>pyridoxal 5'-phosphate</name>
        <dbReference type="ChEBI" id="CHEBI:597326"/>
    </cofactor>
</comment>
<proteinExistence type="predicted"/>
<dbReference type="InterPro" id="IPR004839">
    <property type="entry name" value="Aminotransferase_I/II_large"/>
</dbReference>
<dbReference type="Pfam" id="PF00155">
    <property type="entry name" value="Aminotran_1_2"/>
    <property type="match status" value="1"/>
</dbReference>
<feature type="domain" description="Aminotransferase class I/classII large" evidence="11">
    <location>
        <begin position="38"/>
        <end position="378"/>
    </location>
</feature>
<dbReference type="EC" id="2.3.1.47" evidence="4"/>
<dbReference type="InterPro" id="IPR004723">
    <property type="entry name" value="AONS_Archaea/Proteobacteria"/>
</dbReference>
<comment type="subunit">
    <text evidence="3">Homodimer.</text>
</comment>
<comment type="catalytic activity">
    <reaction evidence="10">
        <text>6-carboxyhexanoyl-[ACP] + L-alanine + H(+) = (8S)-8-amino-7-oxononanoate + holo-[ACP] + CO2</text>
        <dbReference type="Rhea" id="RHEA:42288"/>
        <dbReference type="Rhea" id="RHEA-COMP:9685"/>
        <dbReference type="Rhea" id="RHEA-COMP:9955"/>
        <dbReference type="ChEBI" id="CHEBI:15378"/>
        <dbReference type="ChEBI" id="CHEBI:16526"/>
        <dbReference type="ChEBI" id="CHEBI:57972"/>
        <dbReference type="ChEBI" id="CHEBI:64479"/>
        <dbReference type="ChEBI" id="CHEBI:78846"/>
        <dbReference type="ChEBI" id="CHEBI:149468"/>
        <dbReference type="EC" id="2.3.1.47"/>
    </reaction>
</comment>
<dbReference type="SUPFAM" id="SSF53383">
    <property type="entry name" value="PLP-dependent transferases"/>
    <property type="match status" value="1"/>
</dbReference>
<keyword evidence="7" id="KW-0663">Pyridoxal phosphate</keyword>
<evidence type="ECO:0000256" key="10">
    <source>
        <dbReference type="ARBA" id="ARBA00047715"/>
    </source>
</evidence>
<keyword evidence="5 12" id="KW-0808">Transferase</keyword>
<dbReference type="CDD" id="cd06454">
    <property type="entry name" value="KBL_like"/>
    <property type="match status" value="1"/>
</dbReference>
<evidence type="ECO:0000256" key="1">
    <source>
        <dbReference type="ARBA" id="ARBA00001933"/>
    </source>
</evidence>
<evidence type="ECO:0000256" key="8">
    <source>
        <dbReference type="ARBA" id="ARBA00032610"/>
    </source>
</evidence>
<dbReference type="GO" id="GO:0030170">
    <property type="term" value="F:pyridoxal phosphate binding"/>
    <property type="evidence" value="ECO:0007669"/>
    <property type="project" value="InterPro"/>
</dbReference>
<evidence type="ECO:0000256" key="7">
    <source>
        <dbReference type="ARBA" id="ARBA00022898"/>
    </source>
</evidence>
<keyword evidence="6" id="KW-0093">Biotin biosynthesis</keyword>
<evidence type="ECO:0000256" key="4">
    <source>
        <dbReference type="ARBA" id="ARBA00013187"/>
    </source>
</evidence>
<dbReference type="InterPro" id="IPR015424">
    <property type="entry name" value="PyrdxlP-dep_Trfase"/>
</dbReference>
<accession>A0A3B1DJ52</accession>
<comment type="pathway">
    <text evidence="2">Cofactor biosynthesis; biotin biosynthesis.</text>
</comment>
<dbReference type="PANTHER" id="PTHR13693">
    <property type="entry name" value="CLASS II AMINOTRANSFERASE/8-AMINO-7-OXONONANOATE SYNTHASE"/>
    <property type="match status" value="1"/>
</dbReference>
<dbReference type="GO" id="GO:0008710">
    <property type="term" value="F:8-amino-7-oxononanoate synthase activity"/>
    <property type="evidence" value="ECO:0007669"/>
    <property type="project" value="UniProtKB-EC"/>
</dbReference>
<dbReference type="InterPro" id="IPR015422">
    <property type="entry name" value="PyrdxlP-dep_Trfase_small"/>
</dbReference>
<evidence type="ECO:0000256" key="6">
    <source>
        <dbReference type="ARBA" id="ARBA00022756"/>
    </source>
</evidence>
<evidence type="ECO:0000256" key="2">
    <source>
        <dbReference type="ARBA" id="ARBA00004746"/>
    </source>
</evidence>
<dbReference type="Gene3D" id="3.40.640.10">
    <property type="entry name" value="Type I PLP-dependent aspartate aminotransferase-like (Major domain)"/>
    <property type="match status" value="1"/>
</dbReference>
<dbReference type="InterPro" id="IPR015421">
    <property type="entry name" value="PyrdxlP-dep_Trfase_major"/>
</dbReference>
<evidence type="ECO:0000256" key="3">
    <source>
        <dbReference type="ARBA" id="ARBA00011738"/>
    </source>
</evidence>
<dbReference type="Gene3D" id="3.90.1150.10">
    <property type="entry name" value="Aspartate Aminotransferase, domain 1"/>
    <property type="match status" value="1"/>
</dbReference>
<protein>
    <recommendedName>
        <fullName evidence="4">8-amino-7-oxononanoate synthase</fullName>
        <ecNumber evidence="4">2.3.1.47</ecNumber>
    </recommendedName>
    <alternativeName>
        <fullName evidence="8">7-keto-8-amino-pelargonic acid synthase</fullName>
    </alternativeName>
    <alternativeName>
        <fullName evidence="9">8-amino-7-ketopelargonate synthase</fullName>
    </alternativeName>
</protein>
<dbReference type="FunFam" id="3.40.640.10:FF:000006">
    <property type="entry name" value="5-aminolevulinate synthase, mitochondrial"/>
    <property type="match status" value="1"/>
</dbReference>
<evidence type="ECO:0000259" key="11">
    <source>
        <dbReference type="Pfam" id="PF00155"/>
    </source>
</evidence>
<evidence type="ECO:0000256" key="5">
    <source>
        <dbReference type="ARBA" id="ARBA00022679"/>
    </source>
</evidence>
<dbReference type="AlphaFoldDB" id="A0A3B1DJ52"/>
<dbReference type="InterPro" id="IPR050087">
    <property type="entry name" value="AON_synthase_class-II"/>
</dbReference>
<evidence type="ECO:0000256" key="9">
    <source>
        <dbReference type="ARBA" id="ARBA00033381"/>
    </source>
</evidence>